<accession>A0A9D4DIL2</accession>
<name>A0A9D4DIL2_DREPO</name>
<dbReference type="PANTHER" id="PTHR46513:SF13">
    <property type="entry name" value="EGF-LIKE DOMAIN-CONTAINING PROTEIN"/>
    <property type="match status" value="1"/>
</dbReference>
<evidence type="ECO:0000313" key="1">
    <source>
        <dbReference type="EMBL" id="KAH3749826.1"/>
    </source>
</evidence>
<dbReference type="EMBL" id="JAIWYP010000010">
    <property type="protein sequence ID" value="KAH3749826.1"/>
    <property type="molecule type" value="Genomic_DNA"/>
</dbReference>
<dbReference type="SUPFAM" id="SSF57196">
    <property type="entry name" value="EGF/Laminin"/>
    <property type="match status" value="1"/>
</dbReference>
<dbReference type="PANTHER" id="PTHR46513">
    <property type="entry name" value="VITELLOGENIN RECEPTOR-LIKE PROTEIN-RELATED-RELATED"/>
    <property type="match status" value="1"/>
</dbReference>
<sequence>MTLNAHGLSPVFSERDSNVPLFQANKYFGTNVTVVQKTITQPFDLQVVHPKRQPRAPNPCSIENGNGGCSDLCLIGLNGTVGCRCPHRKKLGANNKTCEGAVFKIFETNYRKTGLNA</sequence>
<dbReference type="GO" id="GO:0042813">
    <property type="term" value="F:Wnt receptor activity"/>
    <property type="evidence" value="ECO:0007669"/>
    <property type="project" value="TreeGrafter"/>
</dbReference>
<dbReference type="Proteomes" id="UP000828390">
    <property type="component" value="Unassembled WGS sequence"/>
</dbReference>
<dbReference type="GO" id="GO:0005886">
    <property type="term" value="C:plasma membrane"/>
    <property type="evidence" value="ECO:0007669"/>
    <property type="project" value="TreeGrafter"/>
</dbReference>
<organism evidence="1 2">
    <name type="scientific">Dreissena polymorpha</name>
    <name type="common">Zebra mussel</name>
    <name type="synonym">Mytilus polymorpha</name>
    <dbReference type="NCBI Taxonomy" id="45954"/>
    <lineage>
        <taxon>Eukaryota</taxon>
        <taxon>Metazoa</taxon>
        <taxon>Spiralia</taxon>
        <taxon>Lophotrochozoa</taxon>
        <taxon>Mollusca</taxon>
        <taxon>Bivalvia</taxon>
        <taxon>Autobranchia</taxon>
        <taxon>Heteroconchia</taxon>
        <taxon>Euheterodonta</taxon>
        <taxon>Imparidentia</taxon>
        <taxon>Neoheterodontei</taxon>
        <taxon>Myida</taxon>
        <taxon>Dreissenoidea</taxon>
        <taxon>Dreissenidae</taxon>
        <taxon>Dreissena</taxon>
    </lineage>
</organism>
<dbReference type="GO" id="GO:0017147">
    <property type="term" value="F:Wnt-protein binding"/>
    <property type="evidence" value="ECO:0007669"/>
    <property type="project" value="TreeGrafter"/>
</dbReference>
<gene>
    <name evidence="1" type="ORF">DPMN_184341</name>
</gene>
<dbReference type="GO" id="GO:0060070">
    <property type="term" value="P:canonical Wnt signaling pathway"/>
    <property type="evidence" value="ECO:0007669"/>
    <property type="project" value="TreeGrafter"/>
</dbReference>
<reference evidence="1" key="2">
    <citation type="submission" date="2020-11" db="EMBL/GenBank/DDBJ databases">
        <authorList>
            <person name="McCartney M.A."/>
            <person name="Auch B."/>
            <person name="Kono T."/>
            <person name="Mallez S."/>
            <person name="Becker A."/>
            <person name="Gohl D.M."/>
            <person name="Silverstein K.A.T."/>
            <person name="Koren S."/>
            <person name="Bechman K.B."/>
            <person name="Herman A."/>
            <person name="Abrahante J.E."/>
            <person name="Garbe J."/>
        </authorList>
    </citation>
    <scope>NUCLEOTIDE SEQUENCE</scope>
    <source>
        <strain evidence="1">Duluth1</strain>
        <tissue evidence="1">Whole animal</tissue>
    </source>
</reference>
<reference evidence="1" key="1">
    <citation type="journal article" date="2019" name="bioRxiv">
        <title>The Genome of the Zebra Mussel, Dreissena polymorpha: A Resource for Invasive Species Research.</title>
        <authorList>
            <person name="McCartney M.A."/>
            <person name="Auch B."/>
            <person name="Kono T."/>
            <person name="Mallez S."/>
            <person name="Zhang Y."/>
            <person name="Obille A."/>
            <person name="Becker A."/>
            <person name="Abrahante J.E."/>
            <person name="Garbe J."/>
            <person name="Badalamenti J.P."/>
            <person name="Herman A."/>
            <person name="Mangelson H."/>
            <person name="Liachko I."/>
            <person name="Sullivan S."/>
            <person name="Sone E.D."/>
            <person name="Koren S."/>
            <person name="Silverstein K.A.T."/>
            <person name="Beckman K.B."/>
            <person name="Gohl D.M."/>
        </authorList>
    </citation>
    <scope>NUCLEOTIDE SEQUENCE</scope>
    <source>
        <strain evidence="1">Duluth1</strain>
        <tissue evidence="1">Whole animal</tissue>
    </source>
</reference>
<keyword evidence="2" id="KW-1185">Reference proteome</keyword>
<evidence type="ECO:0000313" key="2">
    <source>
        <dbReference type="Proteomes" id="UP000828390"/>
    </source>
</evidence>
<dbReference type="AlphaFoldDB" id="A0A9D4DIL2"/>
<protein>
    <submittedName>
        <fullName evidence="1">Uncharacterized protein</fullName>
    </submittedName>
</protein>
<dbReference type="Gene3D" id="2.120.10.30">
    <property type="entry name" value="TolB, C-terminal domain"/>
    <property type="match status" value="1"/>
</dbReference>
<comment type="caution">
    <text evidence="1">The sequence shown here is derived from an EMBL/GenBank/DDBJ whole genome shotgun (WGS) entry which is preliminary data.</text>
</comment>
<dbReference type="InterPro" id="IPR050778">
    <property type="entry name" value="Cueball_EGF_LRP_Nidogen"/>
</dbReference>
<dbReference type="InterPro" id="IPR011042">
    <property type="entry name" value="6-blade_b-propeller_TolB-like"/>
</dbReference>
<proteinExistence type="predicted"/>